<dbReference type="RefSeq" id="WP_129424279.1">
    <property type="nucleotide sequence ID" value="NZ_SDPW01000001.1"/>
</dbReference>
<feature type="domain" description="4Fe-4S ferredoxin-type" evidence="6">
    <location>
        <begin position="137"/>
        <end position="166"/>
    </location>
</feature>
<keyword evidence="5" id="KW-0411">Iron-sulfur</keyword>
<evidence type="ECO:0000256" key="2">
    <source>
        <dbReference type="ARBA" id="ARBA00022485"/>
    </source>
</evidence>
<dbReference type="Pfam" id="PF12838">
    <property type="entry name" value="Fer4_7"/>
    <property type="match status" value="1"/>
</dbReference>
<organism evidence="7 8">
    <name type="scientific">Senegalimassilia faecalis</name>
    <dbReference type="NCBI Taxonomy" id="2509433"/>
    <lineage>
        <taxon>Bacteria</taxon>
        <taxon>Bacillati</taxon>
        <taxon>Actinomycetota</taxon>
        <taxon>Coriobacteriia</taxon>
        <taxon>Coriobacteriales</taxon>
        <taxon>Coriobacteriaceae</taxon>
        <taxon>Senegalimassilia</taxon>
    </lineage>
</organism>
<dbReference type="SUPFAM" id="SSF54862">
    <property type="entry name" value="4Fe-4S ferredoxins"/>
    <property type="match status" value="2"/>
</dbReference>
<dbReference type="Pfam" id="PF13187">
    <property type="entry name" value="Fer4_9"/>
    <property type="match status" value="1"/>
</dbReference>
<name>A0A4Q2JYY9_9ACTN</name>
<dbReference type="PANTHER" id="PTHR24960">
    <property type="entry name" value="PHOTOSYSTEM I IRON-SULFUR CENTER-RELATED"/>
    <property type="match status" value="1"/>
</dbReference>
<accession>A0A4Q2JYY9</accession>
<proteinExistence type="predicted"/>
<comment type="caution">
    <text evidence="7">The sequence shown here is derived from an EMBL/GenBank/DDBJ whole genome shotgun (WGS) entry which is preliminary data.</text>
</comment>
<dbReference type="PROSITE" id="PS51318">
    <property type="entry name" value="TAT"/>
    <property type="match status" value="1"/>
</dbReference>
<dbReference type="InterPro" id="IPR006311">
    <property type="entry name" value="TAT_signal"/>
</dbReference>
<dbReference type="InterPro" id="IPR050157">
    <property type="entry name" value="PSI_iron-sulfur_center"/>
</dbReference>
<keyword evidence="4" id="KW-0408">Iron</keyword>
<dbReference type="Gene3D" id="3.30.70.20">
    <property type="match status" value="2"/>
</dbReference>
<sequence>MEEAEKTYAGMSRRAFALGCGGAATLLALGGLKVVPAVAQVRPPGGQDEDHVISACVRCERCIEACPRRVLRSSHLEDGVLGVRLPAANFDVGWCDFCTEENGGVPLCVEACPTKALRLDAGATAQTTIIGKAVIEQSWCLAWARYNGCRFCYDACPYEAITLDDYKRPVVVGDKCNGCGACQTSCVSPKEGSIVEGATARAIVVKPLDQVSA</sequence>
<dbReference type="PANTHER" id="PTHR24960:SF79">
    <property type="entry name" value="PHOTOSYSTEM I IRON-SULFUR CENTER"/>
    <property type="match status" value="1"/>
</dbReference>
<evidence type="ECO:0000259" key="6">
    <source>
        <dbReference type="PROSITE" id="PS51379"/>
    </source>
</evidence>
<dbReference type="GO" id="GO:0046872">
    <property type="term" value="F:metal ion binding"/>
    <property type="evidence" value="ECO:0007669"/>
    <property type="project" value="UniProtKB-KW"/>
</dbReference>
<dbReference type="EMBL" id="SDPW01000001">
    <property type="protein sequence ID" value="RXZ54176.1"/>
    <property type="molecule type" value="Genomic_DNA"/>
</dbReference>
<dbReference type="InterPro" id="IPR017896">
    <property type="entry name" value="4Fe4S_Fe-S-bd"/>
</dbReference>
<dbReference type="AlphaFoldDB" id="A0A4Q2JYY9"/>
<evidence type="ECO:0000256" key="5">
    <source>
        <dbReference type="ARBA" id="ARBA00023014"/>
    </source>
</evidence>
<keyword evidence="8" id="KW-1185">Reference proteome</keyword>
<comment type="cofactor">
    <cofactor evidence="1">
        <name>[4Fe-4S] cluster</name>
        <dbReference type="ChEBI" id="CHEBI:49883"/>
    </cofactor>
</comment>
<dbReference type="PROSITE" id="PS51379">
    <property type="entry name" value="4FE4S_FER_2"/>
    <property type="match status" value="3"/>
</dbReference>
<reference evidence="7 8" key="1">
    <citation type="submission" date="2019-01" db="EMBL/GenBank/DDBJ databases">
        <title>Senegalimassilia sp. nov. KGMB04484 isolated human feces.</title>
        <authorList>
            <person name="Han K.-I."/>
            <person name="Kim J.-S."/>
            <person name="Lee K.C."/>
            <person name="Suh M.K."/>
            <person name="Eom M.K."/>
            <person name="Lee J.H."/>
            <person name="Park S.-H."/>
            <person name="Kang S.W."/>
            <person name="Park J.-E."/>
            <person name="Oh B.S."/>
            <person name="Yu S.Y."/>
            <person name="Choi S.-H."/>
            <person name="Lee D.H."/>
            <person name="Yoon H."/>
            <person name="Kim B.-Y."/>
            <person name="Lee J.H."/>
            <person name="Lee J.-S."/>
        </authorList>
    </citation>
    <scope>NUCLEOTIDE SEQUENCE [LARGE SCALE GENOMIC DNA]</scope>
    <source>
        <strain evidence="7 8">KGMB04484</strain>
    </source>
</reference>
<dbReference type="GO" id="GO:0051539">
    <property type="term" value="F:4 iron, 4 sulfur cluster binding"/>
    <property type="evidence" value="ECO:0007669"/>
    <property type="project" value="UniProtKB-KW"/>
</dbReference>
<evidence type="ECO:0000313" key="8">
    <source>
        <dbReference type="Proteomes" id="UP000293345"/>
    </source>
</evidence>
<gene>
    <name evidence="7" type="ORF">ET524_06585</name>
</gene>
<dbReference type="CDD" id="cd16373">
    <property type="entry name" value="DMSOR_beta_like"/>
    <property type="match status" value="1"/>
</dbReference>
<evidence type="ECO:0000256" key="3">
    <source>
        <dbReference type="ARBA" id="ARBA00022723"/>
    </source>
</evidence>
<keyword evidence="3" id="KW-0479">Metal-binding</keyword>
<keyword evidence="2" id="KW-0004">4Fe-4S</keyword>
<dbReference type="OrthoDB" id="9781559at2"/>
<dbReference type="Proteomes" id="UP000293345">
    <property type="component" value="Unassembled WGS sequence"/>
</dbReference>
<feature type="domain" description="4Fe-4S ferredoxin-type" evidence="6">
    <location>
        <begin position="167"/>
        <end position="197"/>
    </location>
</feature>
<feature type="domain" description="4Fe-4S ferredoxin-type" evidence="6">
    <location>
        <begin position="45"/>
        <end position="76"/>
    </location>
</feature>
<evidence type="ECO:0000256" key="4">
    <source>
        <dbReference type="ARBA" id="ARBA00023004"/>
    </source>
</evidence>
<protein>
    <submittedName>
        <fullName evidence="7">4Fe-4S dicluster domain-containing protein</fullName>
    </submittedName>
</protein>
<dbReference type="InterPro" id="IPR017900">
    <property type="entry name" value="4Fe4S_Fe_S_CS"/>
</dbReference>
<dbReference type="PROSITE" id="PS00198">
    <property type="entry name" value="4FE4S_FER_1"/>
    <property type="match status" value="1"/>
</dbReference>
<evidence type="ECO:0000313" key="7">
    <source>
        <dbReference type="EMBL" id="RXZ54176.1"/>
    </source>
</evidence>
<evidence type="ECO:0000256" key="1">
    <source>
        <dbReference type="ARBA" id="ARBA00001966"/>
    </source>
</evidence>